<dbReference type="AlphaFoldDB" id="A0A6N2KCM5"/>
<evidence type="ECO:0000313" key="2">
    <source>
        <dbReference type="EMBL" id="VFU26217.1"/>
    </source>
</evidence>
<dbReference type="Gene3D" id="1.50.10.10">
    <property type="match status" value="1"/>
</dbReference>
<evidence type="ECO:0000259" key="1">
    <source>
        <dbReference type="Pfam" id="PF22124"/>
    </source>
</evidence>
<protein>
    <recommendedName>
        <fullName evidence="1">Glycosyl hydrolase family 95 catalytic domain-containing protein</fullName>
    </recommendedName>
</protein>
<reference evidence="2" key="1">
    <citation type="submission" date="2019-03" db="EMBL/GenBank/DDBJ databases">
        <authorList>
            <person name="Mank J."/>
            <person name="Almeida P."/>
        </authorList>
    </citation>
    <scope>NUCLEOTIDE SEQUENCE</scope>
    <source>
        <strain evidence="2">78183</strain>
    </source>
</reference>
<dbReference type="PANTHER" id="PTHR31084">
    <property type="entry name" value="ALPHA-L-FUCOSIDASE 2"/>
    <property type="match status" value="1"/>
</dbReference>
<feature type="domain" description="Glycosyl hydrolase family 95 catalytic" evidence="1">
    <location>
        <begin position="22"/>
        <end position="154"/>
    </location>
</feature>
<dbReference type="SUPFAM" id="SSF48208">
    <property type="entry name" value="Six-hairpin glycosidases"/>
    <property type="match status" value="1"/>
</dbReference>
<accession>A0A6N2KCM5</accession>
<dbReference type="InterPro" id="IPR008928">
    <property type="entry name" value="6-hairpin_glycosidase_sf"/>
</dbReference>
<organism evidence="2">
    <name type="scientific">Salix viminalis</name>
    <name type="common">Common osier</name>
    <name type="synonym">Basket willow</name>
    <dbReference type="NCBI Taxonomy" id="40686"/>
    <lineage>
        <taxon>Eukaryota</taxon>
        <taxon>Viridiplantae</taxon>
        <taxon>Streptophyta</taxon>
        <taxon>Embryophyta</taxon>
        <taxon>Tracheophyta</taxon>
        <taxon>Spermatophyta</taxon>
        <taxon>Magnoliopsida</taxon>
        <taxon>eudicotyledons</taxon>
        <taxon>Gunneridae</taxon>
        <taxon>Pentapetalae</taxon>
        <taxon>rosids</taxon>
        <taxon>fabids</taxon>
        <taxon>Malpighiales</taxon>
        <taxon>Salicaceae</taxon>
        <taxon>Saliceae</taxon>
        <taxon>Salix</taxon>
    </lineage>
</organism>
<sequence>MANGWGLGLYTLMGALHLYTGQRNDGHLETNPSTSPEHMFIAPDGNSASVSYSSTMDMAIINEVFSAIVSASEVLGRSEDALVQNVLKAQPRLYPPKIAPDGSIMEWALNFKDPEVQHRHISHLFGLFPGHSLTLKKNPELCKAAENTLYKRGRPRMVDCMENCCVGTSAEQ</sequence>
<dbReference type="InterPro" id="IPR012341">
    <property type="entry name" value="6hp_glycosidase-like_sf"/>
</dbReference>
<dbReference type="PANTHER" id="PTHR31084:SF13">
    <property type="entry name" value="GLYCOSYL HYDROLASE FAMILY 95 N-TERMINAL DOMAIN-CONTAINING PROTEIN"/>
    <property type="match status" value="1"/>
</dbReference>
<gene>
    <name evidence="2" type="ORF">SVIM_LOCUS66971</name>
</gene>
<dbReference type="Pfam" id="PF22124">
    <property type="entry name" value="Glyco_hydro_95_cat"/>
    <property type="match status" value="1"/>
</dbReference>
<dbReference type="InterPro" id="IPR054363">
    <property type="entry name" value="GH95_cat"/>
</dbReference>
<dbReference type="EMBL" id="CAADRP010000280">
    <property type="protein sequence ID" value="VFU26217.1"/>
    <property type="molecule type" value="Genomic_DNA"/>
</dbReference>
<name>A0A6N2KCM5_SALVM</name>
<dbReference type="GO" id="GO:0004560">
    <property type="term" value="F:alpha-L-fucosidase activity"/>
    <property type="evidence" value="ECO:0007669"/>
    <property type="project" value="TreeGrafter"/>
</dbReference>
<dbReference type="GO" id="GO:0005975">
    <property type="term" value="P:carbohydrate metabolic process"/>
    <property type="evidence" value="ECO:0007669"/>
    <property type="project" value="InterPro"/>
</dbReference>
<proteinExistence type="predicted"/>